<dbReference type="Gene3D" id="3.20.20.450">
    <property type="entry name" value="EAL domain"/>
    <property type="match status" value="1"/>
</dbReference>
<dbReference type="InterPro" id="IPR052155">
    <property type="entry name" value="Biofilm_reg_signaling"/>
</dbReference>
<evidence type="ECO:0000256" key="2">
    <source>
        <dbReference type="SAM" id="Phobius"/>
    </source>
</evidence>
<gene>
    <name evidence="7" type="ORF">EHS89_06900</name>
</gene>
<dbReference type="InterPro" id="IPR013655">
    <property type="entry name" value="PAS_fold_3"/>
</dbReference>
<dbReference type="Gene3D" id="3.40.190.10">
    <property type="entry name" value="Periplasmic binding protein-like II"/>
    <property type="match status" value="2"/>
</dbReference>
<comment type="cofactor">
    <cofactor evidence="1">
        <name>Mg(2+)</name>
        <dbReference type="ChEBI" id="CHEBI:18420"/>
    </cofactor>
</comment>
<dbReference type="FunFam" id="3.30.70.270:FF:000001">
    <property type="entry name" value="Diguanylate cyclase domain protein"/>
    <property type="match status" value="1"/>
</dbReference>
<feature type="domain" description="GGDEF" evidence="6">
    <location>
        <begin position="612"/>
        <end position="745"/>
    </location>
</feature>
<feature type="domain" description="EAL" evidence="5">
    <location>
        <begin position="754"/>
        <end position="1008"/>
    </location>
</feature>
<evidence type="ECO:0000259" key="3">
    <source>
        <dbReference type="PROSITE" id="PS50112"/>
    </source>
</evidence>
<dbReference type="EMBL" id="RQXV01000003">
    <property type="protein sequence ID" value="RRC99940.1"/>
    <property type="molecule type" value="Genomic_DNA"/>
</dbReference>
<feature type="domain" description="PAS" evidence="3">
    <location>
        <begin position="326"/>
        <end position="399"/>
    </location>
</feature>
<dbReference type="PANTHER" id="PTHR44757">
    <property type="entry name" value="DIGUANYLATE CYCLASE DGCP"/>
    <property type="match status" value="1"/>
</dbReference>
<dbReference type="SUPFAM" id="SSF55073">
    <property type="entry name" value="Nucleotide cyclase"/>
    <property type="match status" value="1"/>
</dbReference>
<proteinExistence type="predicted"/>
<dbReference type="Pfam" id="PF00497">
    <property type="entry name" value="SBP_bac_3"/>
    <property type="match status" value="1"/>
</dbReference>
<dbReference type="SMART" id="SM00062">
    <property type="entry name" value="PBPb"/>
    <property type="match status" value="1"/>
</dbReference>
<accession>A0A3P1SS55</accession>
<dbReference type="SUPFAM" id="SSF141868">
    <property type="entry name" value="EAL domain-like"/>
    <property type="match status" value="1"/>
</dbReference>
<keyword evidence="8" id="KW-1185">Reference proteome</keyword>
<dbReference type="Pfam" id="PF00990">
    <property type="entry name" value="GGDEF"/>
    <property type="match status" value="1"/>
</dbReference>
<dbReference type="Gene3D" id="3.30.70.270">
    <property type="match status" value="1"/>
</dbReference>
<dbReference type="PROSITE" id="PS50112">
    <property type="entry name" value="PAS"/>
    <property type="match status" value="2"/>
</dbReference>
<feature type="transmembrane region" description="Helical" evidence="2">
    <location>
        <begin position="14"/>
        <end position="36"/>
    </location>
</feature>
<name>A0A3P1SS55_9GAMM</name>
<dbReference type="PANTHER" id="PTHR44757:SF2">
    <property type="entry name" value="BIOFILM ARCHITECTURE MAINTENANCE PROTEIN MBAA"/>
    <property type="match status" value="1"/>
</dbReference>
<dbReference type="InterPro" id="IPR000700">
    <property type="entry name" value="PAS-assoc_C"/>
</dbReference>
<comment type="caution">
    <text evidence="7">The sequence shown here is derived from an EMBL/GenBank/DDBJ whole genome shotgun (WGS) entry which is preliminary data.</text>
</comment>
<dbReference type="GO" id="GO:0003824">
    <property type="term" value="F:catalytic activity"/>
    <property type="evidence" value="ECO:0007669"/>
    <property type="project" value="UniProtKB-ARBA"/>
</dbReference>
<dbReference type="InterPro" id="IPR000160">
    <property type="entry name" value="GGDEF_dom"/>
</dbReference>
<evidence type="ECO:0000313" key="8">
    <source>
        <dbReference type="Proteomes" id="UP000267535"/>
    </source>
</evidence>
<dbReference type="InterPro" id="IPR035919">
    <property type="entry name" value="EAL_sf"/>
</dbReference>
<feature type="transmembrane region" description="Helical" evidence="2">
    <location>
        <begin position="295"/>
        <end position="314"/>
    </location>
</feature>
<dbReference type="CDD" id="cd01949">
    <property type="entry name" value="GGDEF"/>
    <property type="match status" value="1"/>
</dbReference>
<feature type="domain" description="PAC" evidence="4">
    <location>
        <begin position="401"/>
        <end position="452"/>
    </location>
</feature>
<dbReference type="Gene3D" id="3.30.450.20">
    <property type="entry name" value="PAS domain"/>
    <property type="match status" value="2"/>
</dbReference>
<dbReference type="InterPro" id="IPR035965">
    <property type="entry name" value="PAS-like_dom_sf"/>
</dbReference>
<dbReference type="InterPro" id="IPR001638">
    <property type="entry name" value="Solute-binding_3/MltF_N"/>
</dbReference>
<dbReference type="SMART" id="SM00267">
    <property type="entry name" value="GGDEF"/>
    <property type="match status" value="1"/>
</dbReference>
<evidence type="ECO:0000259" key="6">
    <source>
        <dbReference type="PROSITE" id="PS50887"/>
    </source>
</evidence>
<dbReference type="InterPro" id="IPR029787">
    <property type="entry name" value="Nucleotide_cyclase"/>
</dbReference>
<dbReference type="InterPro" id="IPR043128">
    <property type="entry name" value="Rev_trsase/Diguanyl_cyclase"/>
</dbReference>
<evidence type="ECO:0000259" key="4">
    <source>
        <dbReference type="PROSITE" id="PS50113"/>
    </source>
</evidence>
<evidence type="ECO:0000313" key="7">
    <source>
        <dbReference type="EMBL" id="RRC99940.1"/>
    </source>
</evidence>
<dbReference type="OrthoDB" id="9787514at2"/>
<dbReference type="PROSITE" id="PS50883">
    <property type="entry name" value="EAL"/>
    <property type="match status" value="1"/>
</dbReference>
<dbReference type="NCBIfam" id="TIGR00254">
    <property type="entry name" value="GGDEF"/>
    <property type="match status" value="1"/>
</dbReference>
<dbReference type="SUPFAM" id="SSF55785">
    <property type="entry name" value="PYP-like sensor domain (PAS domain)"/>
    <property type="match status" value="2"/>
</dbReference>
<feature type="domain" description="PAS" evidence="3">
    <location>
        <begin position="453"/>
        <end position="525"/>
    </location>
</feature>
<dbReference type="InterPro" id="IPR000014">
    <property type="entry name" value="PAS"/>
</dbReference>
<dbReference type="CDD" id="cd01948">
    <property type="entry name" value="EAL"/>
    <property type="match status" value="1"/>
</dbReference>
<evidence type="ECO:0000256" key="1">
    <source>
        <dbReference type="ARBA" id="ARBA00001946"/>
    </source>
</evidence>
<dbReference type="NCBIfam" id="TIGR00229">
    <property type="entry name" value="sensory_box"/>
    <property type="match status" value="2"/>
</dbReference>
<dbReference type="InterPro" id="IPR001633">
    <property type="entry name" value="EAL_dom"/>
</dbReference>
<dbReference type="PROSITE" id="PS50113">
    <property type="entry name" value="PAC"/>
    <property type="match status" value="1"/>
</dbReference>
<evidence type="ECO:0000259" key="5">
    <source>
        <dbReference type="PROSITE" id="PS50883"/>
    </source>
</evidence>
<organism evidence="7 8">
    <name type="scientific">Amphritea balenae</name>
    <dbReference type="NCBI Taxonomy" id="452629"/>
    <lineage>
        <taxon>Bacteria</taxon>
        <taxon>Pseudomonadati</taxon>
        <taxon>Pseudomonadota</taxon>
        <taxon>Gammaproteobacteria</taxon>
        <taxon>Oceanospirillales</taxon>
        <taxon>Oceanospirillaceae</taxon>
        <taxon>Amphritea</taxon>
    </lineage>
</organism>
<protein>
    <submittedName>
        <fullName evidence="7">EAL domain-containing protein</fullName>
    </submittedName>
</protein>
<reference evidence="7 8" key="1">
    <citation type="submission" date="2018-11" db="EMBL/GenBank/DDBJ databases">
        <title>The draft genome sequence of Amphritea balenae JAMM 1525T.</title>
        <authorList>
            <person name="Fang Z."/>
            <person name="Zhang Y."/>
            <person name="Han X."/>
        </authorList>
    </citation>
    <scope>NUCLEOTIDE SEQUENCE [LARGE SCALE GENOMIC DNA]</scope>
    <source>
        <strain evidence="7 8">JAMM 1525</strain>
    </source>
</reference>
<dbReference type="SMART" id="SM00091">
    <property type="entry name" value="PAS"/>
    <property type="match status" value="2"/>
</dbReference>
<dbReference type="PROSITE" id="PS50887">
    <property type="entry name" value="GGDEF"/>
    <property type="match status" value="1"/>
</dbReference>
<dbReference type="Pfam" id="PF13426">
    <property type="entry name" value="PAS_9"/>
    <property type="match status" value="1"/>
</dbReference>
<dbReference type="CDD" id="cd01007">
    <property type="entry name" value="PBP2_BvgS_HisK_like"/>
    <property type="match status" value="1"/>
</dbReference>
<dbReference type="SMART" id="SM00052">
    <property type="entry name" value="EAL"/>
    <property type="match status" value="1"/>
</dbReference>
<dbReference type="Proteomes" id="UP000267535">
    <property type="component" value="Unassembled WGS sequence"/>
</dbReference>
<dbReference type="Pfam" id="PF08447">
    <property type="entry name" value="PAS_3"/>
    <property type="match status" value="1"/>
</dbReference>
<dbReference type="SUPFAM" id="SSF53850">
    <property type="entry name" value="Periplasmic binding protein-like II"/>
    <property type="match status" value="1"/>
</dbReference>
<dbReference type="AlphaFoldDB" id="A0A3P1SS55"/>
<dbReference type="Pfam" id="PF00563">
    <property type="entry name" value="EAL"/>
    <property type="match status" value="1"/>
</dbReference>
<sequence>MCGVLKYTIARQQLVKAVIFLSVTFIFLFLIIPSVVSADHKPEDRSLLIDFTVEEQRWLDQHPVLKMGIDKGFEPYEWIDEQGIYTGITADYIALLEQRLQVKIEPVTNKKSWGDVLKGARSGEFDLMSCLVETQERKNYLLFTEPYLSSVAVIISEQSKGYIGTLDKLRGKTVAIHKGHYTNELLKRDFPEITIANTTSLAAALKMVAEGEAVAFVGDATAASHMMKKLGILNLSFSGHTPYKSEFRIGVYNQHPELASIIKKALLSITKEERNAIYEHWRGLDVPLGIQPAELIKYLLIIAIIVAVILYWALRLRRSEKAHRLSELRFRNLVDATDGIVWESDVDSKCFTYVSDNAERLLGYSTQEWLAEDFWIQHIHPDDREWVILHCQEQILNQDDFVFEYRFINKHGATVWLRDMVSVVLSEGKPACLRGMFLEITEHKMAELLIRESEYRFRELIESLPAIAVQGYDEERRIIYWNDASAQLYGYSGQEAIGQKLETLFIPPEMSEQVIKEHYNWLHHDQPIPAAEMELMHKSGHRVPVFSSHVMLLSASGSKEMYCIDISLAEQKKAHRELNQMAHFDPLTQLPNRRTFYDRLSLQMKKSQRDGDKIAVMLLDLDHFKEVNDTLGHDHGDLLLKLASERLKRCVRETDTVARLGGDEFTIILGDLTDFTVIERVAQKILKLMGEPFNLNQDKAYISASIGITIYPDDADTIETLLKNADQAMYAAKSQGRNNYHYFTPVMEMAAQKRRLLVNDLRIALAEQQFCLYYQPIIDFSDGSLHKVEALIRWNHPGHGLVSPKDFILAAEDTGMIVDIGNWVFSEAIQQVAKWKANGQSIQVSINTSPVQFRSDDCDQDNWFAQLAAMRLDGSSVAVEITEGLLMEASTQVRDKLLGFRDAGVEVSLDDFGTGYSSLSYLKQFDIDYLKIDQSFVRNLDPSSSDLALCEAIIVMAHKLGIKVIAEGVETEQQKQLLIEAGCDFGQGYLFSKPVPAARFEQLFNPTLVNE</sequence>
<keyword evidence="2" id="KW-1133">Transmembrane helix</keyword>
<dbReference type="CDD" id="cd00130">
    <property type="entry name" value="PAS"/>
    <property type="match status" value="2"/>
</dbReference>
<keyword evidence="2" id="KW-0812">Transmembrane</keyword>
<keyword evidence="2" id="KW-0472">Membrane</keyword>